<reference evidence="3" key="1">
    <citation type="submission" date="2015-02" db="EMBL/GenBank/DDBJ databases">
        <title>Pyrococcus kukulkanii sp. nov., a novel hyperthermophilic archaeon isolated from a deep-sea hydrothermal vent at the Guaymas Basin.</title>
        <authorList>
            <person name="Oger P.M."/>
            <person name="Callac N."/>
            <person name="Jebbar M."/>
            <person name="Godfroy A."/>
        </authorList>
    </citation>
    <scope>NUCLEOTIDE SEQUENCE [LARGE SCALE GENOMIC DNA]</scope>
    <source>
        <strain evidence="3">NCB100</strain>
    </source>
</reference>
<dbReference type="STRING" id="1609559.TQ32_09045"/>
<name>A0A127BBB5_9EURY</name>
<accession>A0A127BBB5</accession>
<reference evidence="2 3" key="2">
    <citation type="journal article" date="2016" name="Int. J. Syst. Evol. Microbiol.">
        <title>Pyrococcus kukulkanii sp. nov., a hyperthermophilic, piezophilic archaeon isolated from a deep-sea hydrothermal vent.</title>
        <authorList>
            <person name="Callac N."/>
            <person name="Oger P."/>
            <person name="Lesongeur F."/>
            <person name="Rattray J.E."/>
            <person name="Vannier P."/>
            <person name="Michoud G."/>
            <person name="Beauverger M."/>
            <person name="Gayet N."/>
            <person name="Rouxel O."/>
            <person name="Jebbar M."/>
            <person name="Godfroy A."/>
        </authorList>
    </citation>
    <scope>NUCLEOTIDE SEQUENCE [LARGE SCALE GENOMIC DNA]</scope>
    <source>
        <strain evidence="2 3">NCB100</strain>
    </source>
</reference>
<feature type="transmembrane region" description="Helical" evidence="1">
    <location>
        <begin position="104"/>
        <end position="123"/>
    </location>
</feature>
<keyword evidence="1" id="KW-1133">Transmembrane helix</keyword>
<dbReference type="GeneID" id="28491981"/>
<organism evidence="2 3">
    <name type="scientific">Pyrococcus kukulkanii</name>
    <dbReference type="NCBI Taxonomy" id="1609559"/>
    <lineage>
        <taxon>Archaea</taxon>
        <taxon>Methanobacteriati</taxon>
        <taxon>Methanobacteriota</taxon>
        <taxon>Thermococci</taxon>
        <taxon>Thermococcales</taxon>
        <taxon>Thermococcaceae</taxon>
        <taxon>Pyrococcus</taxon>
    </lineage>
</organism>
<dbReference type="Proteomes" id="UP000070587">
    <property type="component" value="Chromosome"/>
</dbReference>
<dbReference type="EMBL" id="CP010835">
    <property type="protein sequence ID" value="AMM54613.1"/>
    <property type="molecule type" value="Genomic_DNA"/>
</dbReference>
<keyword evidence="1" id="KW-0812">Transmembrane</keyword>
<dbReference type="OrthoDB" id="85879at2157"/>
<protein>
    <submittedName>
        <fullName evidence="2">Uncharacterized protein</fullName>
    </submittedName>
</protein>
<dbReference type="AlphaFoldDB" id="A0A127BBB5"/>
<dbReference type="PATRIC" id="fig|1609559.3.peg.1880"/>
<sequence length="195" mass="22095">MGGRERGIIVASIFVVLIGLLTAFYYGRSDHIYRCSVALFGLSIPLWLPKVYTPKGTLKNLLAPVYDAEIMAFLGVFIAIHVSLVNVPFTTIDLFHKEWRDADMISHFLGGLVLWLIIARVLVEFNLPWRDILKYSIVAFYILAIGWEVAEKVSESEISFITETLGNKIRDLVMDSLGMIVGIKIRKKITSFRRS</sequence>
<evidence type="ECO:0000313" key="3">
    <source>
        <dbReference type="Proteomes" id="UP000070587"/>
    </source>
</evidence>
<feature type="transmembrane region" description="Helical" evidence="1">
    <location>
        <begin position="61"/>
        <end position="84"/>
    </location>
</feature>
<dbReference type="RefSeq" id="WP_068323725.1">
    <property type="nucleotide sequence ID" value="NZ_CP010835.1"/>
</dbReference>
<proteinExistence type="predicted"/>
<feature type="transmembrane region" description="Helical" evidence="1">
    <location>
        <begin position="31"/>
        <end position="49"/>
    </location>
</feature>
<gene>
    <name evidence="2" type="ORF">TQ32_09045</name>
</gene>
<evidence type="ECO:0000313" key="2">
    <source>
        <dbReference type="EMBL" id="AMM54613.1"/>
    </source>
</evidence>
<feature type="transmembrane region" description="Helical" evidence="1">
    <location>
        <begin position="7"/>
        <end position="25"/>
    </location>
</feature>
<keyword evidence="1" id="KW-0472">Membrane</keyword>
<dbReference type="KEGG" id="pyc:TQ32_09045"/>
<evidence type="ECO:0000256" key="1">
    <source>
        <dbReference type="SAM" id="Phobius"/>
    </source>
</evidence>